<dbReference type="GO" id="GO:0030246">
    <property type="term" value="F:carbohydrate binding"/>
    <property type="evidence" value="ECO:0007669"/>
    <property type="project" value="InterPro"/>
</dbReference>
<evidence type="ECO:0000256" key="8">
    <source>
        <dbReference type="PIRSR" id="PIRSR005096-3"/>
    </source>
</evidence>
<dbReference type="GO" id="GO:0006006">
    <property type="term" value="P:glucose metabolic process"/>
    <property type="evidence" value="ECO:0007669"/>
    <property type="project" value="TreeGrafter"/>
</dbReference>
<keyword evidence="4 5" id="KW-0119">Carbohydrate metabolism</keyword>
<accession>A0A5J6MW56</accession>
<evidence type="ECO:0000313" key="10">
    <source>
        <dbReference type="Proteomes" id="UP000325797"/>
    </source>
</evidence>
<evidence type="ECO:0000256" key="3">
    <source>
        <dbReference type="ARBA" id="ARBA00023235"/>
    </source>
</evidence>
<dbReference type="InterPro" id="IPR011013">
    <property type="entry name" value="Gal_mutarotase_sf_dom"/>
</dbReference>
<feature type="binding site" evidence="8">
    <location>
        <begin position="79"/>
        <end position="80"/>
    </location>
    <ligand>
        <name>beta-D-galactose</name>
        <dbReference type="ChEBI" id="CHEBI:27667"/>
    </ligand>
</feature>
<keyword evidence="3 5" id="KW-0413">Isomerase</keyword>
<dbReference type="PANTHER" id="PTHR10091:SF0">
    <property type="entry name" value="GALACTOSE MUTAROTASE"/>
    <property type="match status" value="1"/>
</dbReference>
<evidence type="ECO:0000256" key="4">
    <source>
        <dbReference type="ARBA" id="ARBA00023277"/>
    </source>
</evidence>
<evidence type="ECO:0000256" key="6">
    <source>
        <dbReference type="PIRSR" id="PIRSR005096-1"/>
    </source>
</evidence>
<comment type="pathway">
    <text evidence="1 5">Carbohydrate metabolism; hexose metabolism.</text>
</comment>
<dbReference type="OrthoDB" id="9779408at2"/>
<evidence type="ECO:0000256" key="5">
    <source>
        <dbReference type="PIRNR" id="PIRNR005096"/>
    </source>
</evidence>
<dbReference type="PIRSF" id="PIRSF005096">
    <property type="entry name" value="GALM"/>
    <property type="match status" value="1"/>
</dbReference>
<feature type="active site" description="Proton acceptor" evidence="6">
    <location>
        <position position="317"/>
    </location>
</feature>
<dbReference type="InterPro" id="IPR047215">
    <property type="entry name" value="Galactose_mutarotase-like"/>
</dbReference>
<dbReference type="KEGG" id="hadh:FRZ61_12720"/>
<keyword evidence="10" id="KW-1185">Reference proteome</keyword>
<dbReference type="InterPro" id="IPR008183">
    <property type="entry name" value="Aldose_1/G6P_1-epimerase"/>
</dbReference>
<dbReference type="EMBL" id="CP042582">
    <property type="protein sequence ID" value="QEX21347.1"/>
    <property type="molecule type" value="Genomic_DNA"/>
</dbReference>
<dbReference type="PANTHER" id="PTHR10091">
    <property type="entry name" value="ALDOSE-1-EPIMERASE"/>
    <property type="match status" value="1"/>
</dbReference>
<dbReference type="AlphaFoldDB" id="A0A5J6MW56"/>
<comment type="catalytic activity">
    <reaction evidence="5">
        <text>alpha-D-glucose = beta-D-glucose</text>
        <dbReference type="Rhea" id="RHEA:10264"/>
        <dbReference type="ChEBI" id="CHEBI:15903"/>
        <dbReference type="ChEBI" id="CHEBI:17925"/>
        <dbReference type="EC" id="5.1.3.3"/>
    </reaction>
</comment>
<feature type="binding site" evidence="7">
    <location>
        <position position="252"/>
    </location>
    <ligand>
        <name>beta-D-galactose</name>
        <dbReference type="ChEBI" id="CHEBI:27667"/>
    </ligand>
</feature>
<gene>
    <name evidence="9" type="primary">galM</name>
    <name evidence="9" type="ORF">FRZ61_12720</name>
</gene>
<comment type="similarity">
    <text evidence="2 5">Belongs to the aldose epimerase family.</text>
</comment>
<dbReference type="Gene3D" id="2.70.98.10">
    <property type="match status" value="1"/>
</dbReference>
<dbReference type="EC" id="5.1.3.3" evidence="5"/>
<organism evidence="9 10">
    <name type="scientific">Hypericibacter adhaerens</name>
    <dbReference type="NCBI Taxonomy" id="2602016"/>
    <lineage>
        <taxon>Bacteria</taxon>
        <taxon>Pseudomonadati</taxon>
        <taxon>Pseudomonadota</taxon>
        <taxon>Alphaproteobacteria</taxon>
        <taxon>Rhodospirillales</taxon>
        <taxon>Dongiaceae</taxon>
        <taxon>Hypericibacter</taxon>
    </lineage>
</organism>
<sequence>MAVTRDIFGRIDGEAVSRFTLTNRAGLAARFIGYGATLTELHLPDRQGRMADVVLGFDRIEDYRASDAYMGATCGRYGNRIQAGRFSLDSRPYALSLNEGRNHAHGGLRGFDKRIWSGEPGTDGNSVIFTLRSPDGEEGYPGTLDARVSFALTDANELTIEMTAHSDRPTIANLVHHSYFNLAGHGSGDVLRQELRIAAAGYTPVDRELIPTGEILPVAGTAFDFSAFKPIGRDIERVPYPFGHAPNAGGYDHNLVLAGAAGTMRPVLQARDPVSGRAFDLATTEPGLQFYTGAELNDAVPGKGGARYGRYGGFALETQKFPNSPNVPSFPQARLDPGETYQHGMRFRFHTV</sequence>
<dbReference type="NCBIfam" id="NF008277">
    <property type="entry name" value="PRK11055.1"/>
    <property type="match status" value="1"/>
</dbReference>
<dbReference type="GO" id="GO:0033499">
    <property type="term" value="P:galactose catabolic process via UDP-galactose, Leloir pathway"/>
    <property type="evidence" value="ECO:0007669"/>
    <property type="project" value="TreeGrafter"/>
</dbReference>
<dbReference type="UniPathway" id="UPA00242"/>
<proteinExistence type="inferred from homology"/>
<evidence type="ECO:0000313" key="9">
    <source>
        <dbReference type="EMBL" id="QEX21347.1"/>
    </source>
</evidence>
<dbReference type="CDD" id="cd09019">
    <property type="entry name" value="galactose_mutarotase_like"/>
    <property type="match status" value="1"/>
</dbReference>
<feature type="binding site" evidence="8">
    <location>
        <begin position="177"/>
        <end position="179"/>
    </location>
    <ligand>
        <name>beta-D-galactose</name>
        <dbReference type="ChEBI" id="CHEBI:27667"/>
    </ligand>
</feature>
<evidence type="ECO:0000256" key="7">
    <source>
        <dbReference type="PIRSR" id="PIRSR005096-2"/>
    </source>
</evidence>
<dbReference type="Pfam" id="PF01263">
    <property type="entry name" value="Aldose_epim"/>
    <property type="match status" value="1"/>
</dbReference>
<reference evidence="9 10" key="1">
    <citation type="submission" date="2019-08" db="EMBL/GenBank/DDBJ databases">
        <title>Hyperibacter terrae gen. nov., sp. nov. and Hyperibacter viscosus sp. nov., two new members in the family Rhodospirillaceae isolated from the rhizosphere of Hypericum perforatum.</title>
        <authorList>
            <person name="Noviana Z."/>
        </authorList>
    </citation>
    <scope>NUCLEOTIDE SEQUENCE [LARGE SCALE GENOMIC DNA]</scope>
    <source>
        <strain evidence="9 10">R5959</strain>
    </source>
</reference>
<dbReference type="SUPFAM" id="SSF74650">
    <property type="entry name" value="Galactose mutarotase-like"/>
    <property type="match status" value="1"/>
</dbReference>
<evidence type="ECO:0000256" key="1">
    <source>
        <dbReference type="ARBA" id="ARBA00005028"/>
    </source>
</evidence>
<evidence type="ECO:0000256" key="2">
    <source>
        <dbReference type="ARBA" id="ARBA00006206"/>
    </source>
</evidence>
<name>A0A5J6MW56_9PROT</name>
<dbReference type="RefSeq" id="WP_151115815.1">
    <property type="nucleotide sequence ID" value="NZ_CP042582.1"/>
</dbReference>
<dbReference type="InterPro" id="IPR014718">
    <property type="entry name" value="GH-type_carb-bd"/>
</dbReference>
<dbReference type="GO" id="GO:0004034">
    <property type="term" value="F:aldose 1-epimerase activity"/>
    <property type="evidence" value="ECO:0007669"/>
    <property type="project" value="UniProtKB-EC"/>
</dbReference>
<feature type="active site" description="Proton donor" evidence="6">
    <location>
        <position position="177"/>
    </location>
</feature>
<dbReference type="InterPro" id="IPR015443">
    <property type="entry name" value="Aldose_1-epimerase"/>
</dbReference>
<dbReference type="Proteomes" id="UP000325797">
    <property type="component" value="Chromosome"/>
</dbReference>
<protein>
    <recommendedName>
        <fullName evidence="5">Aldose 1-epimerase</fullName>
        <ecNumber evidence="5">5.1.3.3</ecNumber>
    </recommendedName>
</protein>